<keyword evidence="1" id="KW-0472">Membrane</keyword>
<dbReference type="AlphaFoldDB" id="A0A6B8VSS7"/>
<name>A0A6B8VSS7_9CORY</name>
<dbReference type="PANTHER" id="PTHR40078:SF1">
    <property type="entry name" value="INTEGRAL MEMBRANE PROTEIN"/>
    <property type="match status" value="1"/>
</dbReference>
<evidence type="ECO:0000256" key="1">
    <source>
        <dbReference type="SAM" id="Phobius"/>
    </source>
</evidence>
<protein>
    <recommendedName>
        <fullName evidence="4">YitT family protein</fullName>
    </recommendedName>
</protein>
<evidence type="ECO:0000313" key="2">
    <source>
        <dbReference type="EMBL" id="QGU04394.1"/>
    </source>
</evidence>
<feature type="transmembrane region" description="Helical" evidence="1">
    <location>
        <begin position="80"/>
        <end position="102"/>
    </location>
</feature>
<organism evidence="2 3">
    <name type="scientific">Corynebacterium comes</name>
    <dbReference type="NCBI Taxonomy" id="2675218"/>
    <lineage>
        <taxon>Bacteria</taxon>
        <taxon>Bacillati</taxon>
        <taxon>Actinomycetota</taxon>
        <taxon>Actinomycetes</taxon>
        <taxon>Mycobacteriales</taxon>
        <taxon>Corynebacteriaceae</taxon>
        <taxon>Corynebacterium</taxon>
    </lineage>
</organism>
<keyword evidence="3" id="KW-1185">Reference proteome</keyword>
<keyword evidence="1" id="KW-1133">Transmembrane helix</keyword>
<feature type="transmembrane region" description="Helical" evidence="1">
    <location>
        <begin position="158"/>
        <end position="179"/>
    </location>
</feature>
<keyword evidence="1" id="KW-0812">Transmembrane</keyword>
<dbReference type="EMBL" id="CP046453">
    <property type="protein sequence ID" value="QGU04394.1"/>
    <property type="molecule type" value="Genomic_DNA"/>
</dbReference>
<gene>
    <name evidence="2" type="ORF">CETAM_05620</name>
</gene>
<dbReference type="Proteomes" id="UP000425178">
    <property type="component" value="Chromosome"/>
</dbReference>
<dbReference type="InterPro" id="IPR038750">
    <property type="entry name" value="YczE/YyaS-like"/>
</dbReference>
<proteinExistence type="predicted"/>
<dbReference type="Pfam" id="PF19700">
    <property type="entry name" value="DUF6198"/>
    <property type="match status" value="1"/>
</dbReference>
<reference evidence="2 3" key="1">
    <citation type="journal article" date="2021" name="Int. J. Syst. Evol. Microbiol.">
        <title>Classification of three corynebacterial strains isolated from a small paddock in North Rhine-Westphalia: proposal of &lt;i&gt;Corynebacterium kalinowskii&lt;/i&gt; sp. nov., &lt;i&gt;Corynebacterium comes&lt;/i&gt; sp. nov. and &lt;i&gt;Corynebacterium occultum&lt;/i&gt; sp. nov.</title>
        <authorList>
            <person name="Schaffert L."/>
            <person name="Ruwe M."/>
            <person name="Milse J."/>
            <person name="Hanuschka K."/>
            <person name="Ortseifen V."/>
            <person name="Droste J."/>
            <person name="Brandt D."/>
            <person name="Schl L."/>
            <person name="Kutter Y."/>
            <person name="Vinke S."/>
            <person name="Vieh P."/>
            <person name="Jacob L."/>
            <person name="L N.C."/>
            <person name="Schulte-Berndt E."/>
            <person name="Hain C."/>
            <person name="Linder M."/>
            <person name="Schmidt P."/>
            <person name="Wollenschl L."/>
            <person name="Luttermann T."/>
            <person name="Thieme E."/>
            <person name="Hassa J."/>
            <person name="Haak M."/>
            <person name="Wittchen M."/>
            <person name="Mentz A."/>
            <person name="Persicke M."/>
            <person name="Busche T."/>
            <person name="R C."/>
        </authorList>
    </citation>
    <scope>NUCLEOTIDE SEQUENCE [LARGE SCALE GENOMIC DNA]</scope>
    <source>
        <strain evidence="2 3">2019</strain>
    </source>
</reference>
<evidence type="ECO:0000313" key="3">
    <source>
        <dbReference type="Proteomes" id="UP000425178"/>
    </source>
</evidence>
<feature type="transmembrane region" description="Helical" evidence="1">
    <location>
        <begin position="108"/>
        <end position="127"/>
    </location>
</feature>
<feature type="transmembrane region" description="Helical" evidence="1">
    <location>
        <begin position="185"/>
        <end position="203"/>
    </location>
</feature>
<sequence>MILRQLRRVLVFTLGIFIMSLGVAASVRAALGTAPITSFPTVLSLATPLSVGTYSVLFNVLMLVIVIILQRRKFPPVQLLQLPVAFLFGWFIDLAMSLTWWLEPSNYAVQWVWTIIGVVLIAVGVYIEVQPRLTYIPADGLITVITTMSRAPFGKVKMIFDWTLVSISALLSLVLMGSLQGVREGTVFAAFAVGALVRVIGNLHDRWRLERRQE</sequence>
<dbReference type="KEGG" id="ccoe:CETAM_05620"/>
<accession>A0A6B8VSS7</accession>
<evidence type="ECO:0008006" key="4">
    <source>
        <dbReference type="Google" id="ProtNLM"/>
    </source>
</evidence>
<dbReference type="PANTHER" id="PTHR40078">
    <property type="entry name" value="INTEGRAL MEMBRANE PROTEIN-RELATED"/>
    <property type="match status" value="1"/>
</dbReference>
<feature type="transmembrane region" description="Helical" evidence="1">
    <location>
        <begin position="45"/>
        <end position="68"/>
    </location>
</feature>
<dbReference type="RefSeq" id="WP_156227769.1">
    <property type="nucleotide sequence ID" value="NZ_CP046453.1"/>
</dbReference>